<organism evidence="1 3">
    <name type="scientific">Agathobacter rectalis</name>
    <dbReference type="NCBI Taxonomy" id="39491"/>
    <lineage>
        <taxon>Bacteria</taxon>
        <taxon>Bacillati</taxon>
        <taxon>Bacillota</taxon>
        <taxon>Clostridia</taxon>
        <taxon>Lachnospirales</taxon>
        <taxon>Lachnospiraceae</taxon>
        <taxon>Agathobacter</taxon>
    </lineage>
</organism>
<accession>A0A173Z5Z5</accession>
<dbReference type="RefSeq" id="WP_055223426.1">
    <property type="nucleotide sequence ID" value="NZ_CYYW01000004.1"/>
</dbReference>
<name>A0A173Z5Z5_9FIRM</name>
<evidence type="ECO:0000313" key="2">
    <source>
        <dbReference type="EMBL" id="RGW88029.1"/>
    </source>
</evidence>
<reference evidence="1 3" key="1">
    <citation type="submission" date="2015-09" db="EMBL/GenBank/DDBJ databases">
        <authorList>
            <consortium name="Pathogen Informatics"/>
        </authorList>
    </citation>
    <scope>NUCLEOTIDE SEQUENCE [LARGE SCALE GENOMIC DNA]</scope>
    <source>
        <strain evidence="1 3">2789STDY5608860</strain>
    </source>
</reference>
<evidence type="ECO:0000313" key="3">
    <source>
        <dbReference type="Proteomes" id="UP000095384"/>
    </source>
</evidence>
<proteinExistence type="predicted"/>
<evidence type="ECO:0000313" key="1">
    <source>
        <dbReference type="EMBL" id="CUN71644.1"/>
    </source>
</evidence>
<protein>
    <submittedName>
        <fullName evidence="1">Uncharacterized protein</fullName>
    </submittedName>
</protein>
<dbReference type="EMBL" id="CYYW01000004">
    <property type="protein sequence ID" value="CUN71644.1"/>
    <property type="molecule type" value="Genomic_DNA"/>
</dbReference>
<dbReference type="Proteomes" id="UP000095384">
    <property type="component" value="Unassembled WGS sequence"/>
</dbReference>
<evidence type="ECO:0000313" key="4">
    <source>
        <dbReference type="Proteomes" id="UP000283683"/>
    </source>
</evidence>
<dbReference type="Proteomes" id="UP000283683">
    <property type="component" value="Unassembled WGS sequence"/>
</dbReference>
<gene>
    <name evidence="2" type="ORF">DWV45_05355</name>
    <name evidence="1" type="ORF">ERS852417_00855</name>
</gene>
<reference evidence="2 4" key="2">
    <citation type="submission" date="2018-08" db="EMBL/GenBank/DDBJ databases">
        <title>A genome reference for cultivated species of the human gut microbiota.</title>
        <authorList>
            <person name="Zou Y."/>
            <person name="Xue W."/>
            <person name="Luo G."/>
        </authorList>
    </citation>
    <scope>NUCLEOTIDE SEQUENCE [LARGE SCALE GENOMIC DNA]</scope>
    <source>
        <strain evidence="2 4">AF06-19</strain>
    </source>
</reference>
<dbReference type="EMBL" id="QSAZ01000004">
    <property type="protein sequence ID" value="RGW88029.1"/>
    <property type="molecule type" value="Genomic_DNA"/>
</dbReference>
<dbReference type="AlphaFoldDB" id="A0A173Z5Z5"/>
<sequence length="64" mass="7371">MTVIVKDYWKSHVSSVIYGYCVCGREVQHSAKKIDEKCPLCGATLEWDLSDKKLWHNGKENETI</sequence>